<keyword evidence="2" id="KW-0472">Membrane</keyword>
<sequence>MLNRFMLIVVFVPLAIILIALAVANRELVAFTLDPFNPGNPKLTLTLPLFIFLFLALAIGMIVGSLATWVKQGRYRKLARQRGVEAENLRQAVSRAPSAPQGSVQGSAQGSTQGSALPKPTN</sequence>
<feature type="transmembrane region" description="Helical" evidence="2">
    <location>
        <begin position="46"/>
        <end position="70"/>
    </location>
</feature>
<name>A0A1A5IN63_RHILI</name>
<proteinExistence type="predicted"/>
<organism evidence="3 4">
    <name type="scientific">Rhizobium loti</name>
    <name type="common">Mesorhizobium loti</name>
    <dbReference type="NCBI Taxonomy" id="381"/>
    <lineage>
        <taxon>Bacteria</taxon>
        <taxon>Pseudomonadati</taxon>
        <taxon>Pseudomonadota</taxon>
        <taxon>Alphaproteobacteria</taxon>
        <taxon>Hyphomicrobiales</taxon>
        <taxon>Phyllobacteriaceae</taxon>
        <taxon>Mesorhizobium</taxon>
    </lineage>
</organism>
<reference evidence="4" key="1">
    <citation type="submission" date="2016-06" db="EMBL/GenBank/DDBJ databases">
        <title>NZP2037 Pacbio-Illumina hybrid assembly.</title>
        <authorList>
            <person name="Ramsay J.P."/>
        </authorList>
    </citation>
    <scope>NUCLEOTIDE SEQUENCE [LARGE SCALE GENOMIC DNA]</scope>
    <source>
        <strain evidence="4">R7ANS::ICEMlSym2042</strain>
    </source>
</reference>
<keyword evidence="2" id="KW-1133">Transmembrane helix</keyword>
<dbReference type="GeneID" id="66682082"/>
<keyword evidence="2" id="KW-0812">Transmembrane</keyword>
<evidence type="ECO:0000313" key="4">
    <source>
        <dbReference type="Proteomes" id="UP000093748"/>
    </source>
</evidence>
<evidence type="ECO:0000313" key="3">
    <source>
        <dbReference type="EMBL" id="OBP83655.1"/>
    </source>
</evidence>
<protein>
    <submittedName>
        <fullName evidence="3">DUF1049 domain-containing protein</fullName>
    </submittedName>
</protein>
<feature type="compositionally biased region" description="Polar residues" evidence="1">
    <location>
        <begin position="100"/>
        <end position="122"/>
    </location>
</feature>
<dbReference type="RefSeq" id="WP_032931671.1">
    <property type="nucleotide sequence ID" value="NZ_LZTH01000001.1"/>
</dbReference>
<accession>A0A1A5IN63</accession>
<dbReference type="AlphaFoldDB" id="A0A1A5IN63"/>
<evidence type="ECO:0000256" key="2">
    <source>
        <dbReference type="SAM" id="Phobius"/>
    </source>
</evidence>
<dbReference type="OrthoDB" id="7868067at2"/>
<gene>
    <name evidence="3" type="ORF">BAE39_09460</name>
</gene>
<comment type="caution">
    <text evidence="3">The sequence shown here is derived from an EMBL/GenBank/DDBJ whole genome shotgun (WGS) entry which is preliminary data.</text>
</comment>
<evidence type="ECO:0000256" key="1">
    <source>
        <dbReference type="SAM" id="MobiDB-lite"/>
    </source>
</evidence>
<dbReference type="Proteomes" id="UP000093748">
    <property type="component" value="Unassembled WGS sequence"/>
</dbReference>
<feature type="region of interest" description="Disordered" evidence="1">
    <location>
        <begin position="89"/>
        <end position="122"/>
    </location>
</feature>
<dbReference type="EMBL" id="LZTJ01000001">
    <property type="protein sequence ID" value="OBP83655.1"/>
    <property type="molecule type" value="Genomic_DNA"/>
</dbReference>